<keyword evidence="1" id="KW-1133">Transmembrane helix</keyword>
<proteinExistence type="predicted"/>
<protein>
    <submittedName>
        <fullName evidence="2">Uncharacterized protein</fullName>
    </submittedName>
</protein>
<gene>
    <name evidence="2" type="ORF">OBBRIDRAFT_796660</name>
</gene>
<evidence type="ECO:0000313" key="3">
    <source>
        <dbReference type="Proteomes" id="UP000250043"/>
    </source>
</evidence>
<evidence type="ECO:0000256" key="1">
    <source>
        <dbReference type="SAM" id="Phobius"/>
    </source>
</evidence>
<keyword evidence="1" id="KW-0472">Membrane</keyword>
<accession>A0A8E2DHC6</accession>
<reference evidence="2 3" key="1">
    <citation type="submission" date="2016-07" db="EMBL/GenBank/DDBJ databases">
        <title>Draft genome of the white-rot fungus Obba rivulosa 3A-2.</title>
        <authorList>
            <consortium name="DOE Joint Genome Institute"/>
            <person name="Miettinen O."/>
            <person name="Riley R."/>
            <person name="Acob R."/>
            <person name="Barry K."/>
            <person name="Cullen D."/>
            <person name="De Vries R."/>
            <person name="Hainaut M."/>
            <person name="Hatakka A."/>
            <person name="Henrissat B."/>
            <person name="Hilden K."/>
            <person name="Kuo R."/>
            <person name="Labutti K."/>
            <person name="Lipzen A."/>
            <person name="Makela M.R."/>
            <person name="Sandor L."/>
            <person name="Spatafora J.W."/>
            <person name="Grigoriev I.V."/>
            <person name="Hibbett D.S."/>
        </authorList>
    </citation>
    <scope>NUCLEOTIDE SEQUENCE [LARGE SCALE GENOMIC DNA]</scope>
    <source>
        <strain evidence="2 3">3A-2</strain>
    </source>
</reference>
<evidence type="ECO:0000313" key="2">
    <source>
        <dbReference type="EMBL" id="OCH86937.1"/>
    </source>
</evidence>
<organism evidence="2 3">
    <name type="scientific">Obba rivulosa</name>
    <dbReference type="NCBI Taxonomy" id="1052685"/>
    <lineage>
        <taxon>Eukaryota</taxon>
        <taxon>Fungi</taxon>
        <taxon>Dikarya</taxon>
        <taxon>Basidiomycota</taxon>
        <taxon>Agaricomycotina</taxon>
        <taxon>Agaricomycetes</taxon>
        <taxon>Polyporales</taxon>
        <taxon>Gelatoporiaceae</taxon>
        <taxon>Obba</taxon>
    </lineage>
</organism>
<dbReference type="AlphaFoldDB" id="A0A8E2DHC6"/>
<feature type="non-terminal residue" evidence="2">
    <location>
        <position position="51"/>
    </location>
</feature>
<keyword evidence="1" id="KW-0812">Transmembrane</keyword>
<sequence>MMQEDAVLPSTAMMMTFVAVILRFTVVHLLSAKFGLTTSQLYHDALLAHQH</sequence>
<name>A0A8E2DHC6_9APHY</name>
<dbReference type="Proteomes" id="UP000250043">
    <property type="component" value="Unassembled WGS sequence"/>
</dbReference>
<feature type="transmembrane region" description="Helical" evidence="1">
    <location>
        <begin position="12"/>
        <end position="30"/>
    </location>
</feature>
<keyword evidence="3" id="KW-1185">Reference proteome</keyword>
<dbReference type="EMBL" id="KV722505">
    <property type="protein sequence ID" value="OCH86937.1"/>
    <property type="molecule type" value="Genomic_DNA"/>
</dbReference>